<protein>
    <submittedName>
        <fullName evidence="2">Uncharacterized protein</fullName>
    </submittedName>
</protein>
<accession>A0A1I1RY59</accession>
<feature type="transmembrane region" description="Helical" evidence="1">
    <location>
        <begin position="122"/>
        <end position="143"/>
    </location>
</feature>
<evidence type="ECO:0000313" key="3">
    <source>
        <dbReference type="Proteomes" id="UP000199672"/>
    </source>
</evidence>
<organism evidence="2 3">
    <name type="scientific">Flavobacterium phragmitis</name>
    <dbReference type="NCBI Taxonomy" id="739143"/>
    <lineage>
        <taxon>Bacteria</taxon>
        <taxon>Pseudomonadati</taxon>
        <taxon>Bacteroidota</taxon>
        <taxon>Flavobacteriia</taxon>
        <taxon>Flavobacteriales</taxon>
        <taxon>Flavobacteriaceae</taxon>
        <taxon>Flavobacterium</taxon>
    </lineage>
</organism>
<gene>
    <name evidence="2" type="ORF">SAMN05216297_107211</name>
</gene>
<keyword evidence="3" id="KW-1185">Reference proteome</keyword>
<feature type="transmembrane region" description="Helical" evidence="1">
    <location>
        <begin position="55"/>
        <end position="76"/>
    </location>
</feature>
<dbReference type="Proteomes" id="UP000199672">
    <property type="component" value="Unassembled WGS sequence"/>
</dbReference>
<keyword evidence="1" id="KW-0472">Membrane</keyword>
<feature type="transmembrane region" description="Helical" evidence="1">
    <location>
        <begin position="12"/>
        <end position="35"/>
    </location>
</feature>
<proteinExistence type="predicted"/>
<keyword evidence="1" id="KW-0812">Transmembrane</keyword>
<dbReference type="EMBL" id="FOMH01000007">
    <property type="protein sequence ID" value="SFD39037.1"/>
    <property type="molecule type" value="Genomic_DNA"/>
</dbReference>
<sequence>MEQTLLNKTIQFLKRSLAIPLLIFLTTFIEIYWAMGSLSERVSSGNPDSSFFDDAYLMSVFTTIILTIVFLLFYFIKNKPIRIIIQLLCLISIWFFWNYTIFVDRESSWSTYLFNEELHYTLSLSFLPIVVLSIVAVFGLKFISKKYELK</sequence>
<dbReference type="RefSeq" id="WP_091494640.1">
    <property type="nucleotide sequence ID" value="NZ_FOMH01000007.1"/>
</dbReference>
<evidence type="ECO:0000256" key="1">
    <source>
        <dbReference type="SAM" id="Phobius"/>
    </source>
</evidence>
<dbReference type="STRING" id="739143.SAMN05216297_107211"/>
<name>A0A1I1RY59_9FLAO</name>
<feature type="transmembrane region" description="Helical" evidence="1">
    <location>
        <begin position="83"/>
        <end position="102"/>
    </location>
</feature>
<dbReference type="AlphaFoldDB" id="A0A1I1RY59"/>
<dbReference type="OrthoDB" id="1262437at2"/>
<keyword evidence="1" id="KW-1133">Transmembrane helix</keyword>
<evidence type="ECO:0000313" key="2">
    <source>
        <dbReference type="EMBL" id="SFD39037.1"/>
    </source>
</evidence>
<reference evidence="3" key="1">
    <citation type="submission" date="2016-10" db="EMBL/GenBank/DDBJ databases">
        <authorList>
            <person name="Varghese N."/>
            <person name="Submissions S."/>
        </authorList>
    </citation>
    <scope>NUCLEOTIDE SEQUENCE [LARGE SCALE GENOMIC DNA]</scope>
    <source>
        <strain evidence="3">CGMCC 1.10370</strain>
    </source>
</reference>